<proteinExistence type="predicted"/>
<dbReference type="PANTHER" id="PTHR43711:SF26">
    <property type="entry name" value="SENSOR HISTIDINE KINASE RCSC"/>
    <property type="match status" value="1"/>
</dbReference>
<keyword evidence="5" id="KW-0418">Kinase</keyword>
<keyword evidence="7" id="KW-0175">Coiled coil</keyword>
<dbReference type="InterPro" id="IPR003594">
    <property type="entry name" value="HATPase_dom"/>
</dbReference>
<evidence type="ECO:0000256" key="3">
    <source>
        <dbReference type="ARBA" id="ARBA00022553"/>
    </source>
</evidence>
<evidence type="ECO:0000256" key="7">
    <source>
        <dbReference type="SAM" id="Coils"/>
    </source>
</evidence>
<keyword evidence="11" id="KW-1185">Reference proteome</keyword>
<dbReference type="InterPro" id="IPR036097">
    <property type="entry name" value="HisK_dim/P_sf"/>
</dbReference>
<feature type="domain" description="Histidine kinase" evidence="9">
    <location>
        <begin position="443"/>
        <end position="664"/>
    </location>
</feature>
<evidence type="ECO:0000256" key="8">
    <source>
        <dbReference type="SAM" id="MobiDB-lite"/>
    </source>
</evidence>
<dbReference type="InterPro" id="IPR050736">
    <property type="entry name" value="Sensor_HK_Regulatory"/>
</dbReference>
<dbReference type="InterPro" id="IPR029016">
    <property type="entry name" value="GAF-like_dom_sf"/>
</dbReference>
<evidence type="ECO:0000256" key="5">
    <source>
        <dbReference type="ARBA" id="ARBA00022777"/>
    </source>
</evidence>
<dbReference type="Pfam" id="PF02518">
    <property type="entry name" value="HATPase_c"/>
    <property type="match status" value="1"/>
</dbReference>
<dbReference type="EC" id="2.7.13.3" evidence="2"/>
<protein>
    <recommendedName>
        <fullName evidence="2">histidine kinase</fullName>
        <ecNumber evidence="2">2.7.13.3</ecNumber>
    </recommendedName>
</protein>
<evidence type="ECO:0000313" key="11">
    <source>
        <dbReference type="Proteomes" id="UP001604335"/>
    </source>
</evidence>
<feature type="coiled-coil region" evidence="7">
    <location>
        <begin position="416"/>
        <end position="443"/>
    </location>
</feature>
<organism evidence="10 11">
    <name type="scientific">Limnothrix redekei LRLZ20PSL1</name>
    <dbReference type="NCBI Taxonomy" id="3112953"/>
    <lineage>
        <taxon>Bacteria</taxon>
        <taxon>Bacillati</taxon>
        <taxon>Cyanobacteriota</taxon>
        <taxon>Cyanophyceae</taxon>
        <taxon>Pseudanabaenales</taxon>
        <taxon>Pseudanabaenaceae</taxon>
        <taxon>Limnothrix</taxon>
    </lineage>
</organism>
<evidence type="ECO:0000256" key="2">
    <source>
        <dbReference type="ARBA" id="ARBA00012438"/>
    </source>
</evidence>
<dbReference type="Gene3D" id="1.10.287.130">
    <property type="match status" value="1"/>
</dbReference>
<dbReference type="SMART" id="SM00387">
    <property type="entry name" value="HATPase_c"/>
    <property type="match status" value="1"/>
</dbReference>
<reference evidence="11" key="1">
    <citation type="journal article" date="2024" name="Algal Res.">
        <title>Biochemical, toxicological and genomic investigation of a high-biomass producing Limnothrix strain isolated from Italian shallow drinking water reservoir.</title>
        <authorList>
            <person name="Simonazzi M."/>
            <person name="Shishido T.K."/>
            <person name="Delbaje E."/>
            <person name="Wahlsten M."/>
            <person name="Fewer D.P."/>
            <person name="Sivonen K."/>
            <person name="Pezzolesi L."/>
            <person name="Pistocchi R."/>
        </authorList>
    </citation>
    <scope>NUCLEOTIDE SEQUENCE [LARGE SCALE GENOMIC DNA]</scope>
    <source>
        <strain evidence="11">LRLZ20PSL1</strain>
    </source>
</reference>
<keyword evidence="6" id="KW-0902">Two-component regulatory system</keyword>
<dbReference type="InterPro" id="IPR004358">
    <property type="entry name" value="Sig_transdc_His_kin-like_C"/>
</dbReference>
<dbReference type="SMART" id="SM00388">
    <property type="entry name" value="HisKA"/>
    <property type="match status" value="1"/>
</dbReference>
<sequence>MGSSINRARRSRSSKRAGGPQRLAGVKTASILDLLLGQLPQLRTQSYFKASLTALSHAIEDLVLAGPGDRPLVIASFQRERFYRQEARRYHRISHQSDRVYVLSAPEAEFRSASGEYETVAFEPTDALANEWHLVVLGDRYAACLICAERQGGESQADRAGSFGADDRVRRFEGVWTFDRQATQMAASLLLERIRTYRPELGDKIDRTLAEFSEGGGPTRPEIDPEPFAHRLVTYLQAGQYKLLKAYRSISTQERKERLINLITSAIRQSLDPSEVMGVAVRQLGQALRSCRCIAYRCKDGDATATVQYEMLGAAVPSLLGQSWPLISQDCFQSALQNHGGVCVLDLNEEPQPGLVQAIAEQYAIASWSIVPVCYRDKLLGAIELHHCGSLPRLWSADETGLMDAVATQLGAALMQAQTYADLEDLNQQLEALDRTRSNLIAITGHELRTPLSTIQVCLESLASEPDMPLELRQVMLDTALGDAERMRVLVQDFLTLSHLESGRVNWNLEALPLTECVELALSSVRARVPRDRLPHIASQVSEALPPVRADGEWLVEVLSKLLDNACKFTQPEGAVTIEAGPTPDGAIEVVITDTGRGIEPNRLETVFDRFYQEEGSLRRTVGGTGLGLAICRQIILGLGGQIWAESDGKDRGSQFHFTIPVFEGDRPSSLSDLIG</sequence>
<evidence type="ECO:0000256" key="4">
    <source>
        <dbReference type="ARBA" id="ARBA00022679"/>
    </source>
</evidence>
<evidence type="ECO:0000256" key="1">
    <source>
        <dbReference type="ARBA" id="ARBA00000085"/>
    </source>
</evidence>
<dbReference type="EMBL" id="JAZAQF010000078">
    <property type="protein sequence ID" value="MFG3818545.1"/>
    <property type="molecule type" value="Genomic_DNA"/>
</dbReference>
<dbReference type="Pfam" id="PF00512">
    <property type="entry name" value="HisKA"/>
    <property type="match status" value="1"/>
</dbReference>
<dbReference type="InterPro" id="IPR036890">
    <property type="entry name" value="HATPase_C_sf"/>
</dbReference>
<evidence type="ECO:0000259" key="9">
    <source>
        <dbReference type="PROSITE" id="PS50109"/>
    </source>
</evidence>
<evidence type="ECO:0000313" key="10">
    <source>
        <dbReference type="EMBL" id="MFG3818545.1"/>
    </source>
</evidence>
<dbReference type="SUPFAM" id="SSF55781">
    <property type="entry name" value="GAF domain-like"/>
    <property type="match status" value="1"/>
</dbReference>
<dbReference type="CDD" id="cd00082">
    <property type="entry name" value="HisKA"/>
    <property type="match status" value="1"/>
</dbReference>
<comment type="caution">
    <text evidence="10">The sequence shown here is derived from an EMBL/GenBank/DDBJ whole genome shotgun (WGS) entry which is preliminary data.</text>
</comment>
<accession>A0ABW7CBQ1</accession>
<comment type="catalytic activity">
    <reaction evidence="1">
        <text>ATP + protein L-histidine = ADP + protein N-phospho-L-histidine.</text>
        <dbReference type="EC" id="2.7.13.3"/>
    </reaction>
</comment>
<dbReference type="Pfam" id="PF17150">
    <property type="entry name" value="CHASE6_C"/>
    <property type="match status" value="1"/>
</dbReference>
<dbReference type="Gene3D" id="3.30.565.10">
    <property type="entry name" value="Histidine kinase-like ATPase, C-terminal domain"/>
    <property type="match status" value="1"/>
</dbReference>
<dbReference type="Pfam" id="PF01590">
    <property type="entry name" value="GAF"/>
    <property type="match status" value="1"/>
</dbReference>
<dbReference type="SUPFAM" id="SSF55874">
    <property type="entry name" value="ATPase domain of HSP90 chaperone/DNA topoisomerase II/histidine kinase"/>
    <property type="match status" value="1"/>
</dbReference>
<dbReference type="InterPro" id="IPR003018">
    <property type="entry name" value="GAF"/>
</dbReference>
<dbReference type="PRINTS" id="PR00344">
    <property type="entry name" value="BCTRLSENSOR"/>
</dbReference>
<feature type="region of interest" description="Disordered" evidence="8">
    <location>
        <begin position="1"/>
        <end position="22"/>
    </location>
</feature>
<name>A0ABW7CBQ1_9CYAN</name>
<dbReference type="SMART" id="SM00065">
    <property type="entry name" value="GAF"/>
    <property type="match status" value="1"/>
</dbReference>
<dbReference type="InterPro" id="IPR005467">
    <property type="entry name" value="His_kinase_dom"/>
</dbReference>
<dbReference type="InterPro" id="IPR019278">
    <property type="entry name" value="DICT_dom"/>
</dbReference>
<keyword evidence="4" id="KW-0808">Transferase</keyword>
<keyword evidence="3" id="KW-0597">Phosphoprotein</keyword>
<evidence type="ECO:0000256" key="6">
    <source>
        <dbReference type="ARBA" id="ARBA00023012"/>
    </source>
</evidence>
<gene>
    <name evidence="10" type="ORF">VPK24_12915</name>
</gene>
<dbReference type="Pfam" id="PF10069">
    <property type="entry name" value="DICT"/>
    <property type="match status" value="1"/>
</dbReference>
<dbReference type="SUPFAM" id="SSF47384">
    <property type="entry name" value="Homodimeric domain of signal transducing histidine kinase"/>
    <property type="match status" value="1"/>
</dbReference>
<dbReference type="PROSITE" id="PS50109">
    <property type="entry name" value="HIS_KIN"/>
    <property type="match status" value="1"/>
</dbReference>
<dbReference type="InterPro" id="IPR033415">
    <property type="entry name" value="CHASE6_C"/>
</dbReference>
<dbReference type="PANTHER" id="PTHR43711">
    <property type="entry name" value="TWO-COMPONENT HISTIDINE KINASE"/>
    <property type="match status" value="1"/>
</dbReference>
<dbReference type="Gene3D" id="3.30.450.40">
    <property type="match status" value="1"/>
</dbReference>
<dbReference type="InterPro" id="IPR003661">
    <property type="entry name" value="HisK_dim/P_dom"/>
</dbReference>
<dbReference type="Proteomes" id="UP001604335">
    <property type="component" value="Unassembled WGS sequence"/>
</dbReference>